<evidence type="ECO:0000313" key="1">
    <source>
        <dbReference type="EMBL" id="KAL0267165.1"/>
    </source>
</evidence>
<gene>
    <name evidence="1" type="ORF">PYX00_009512</name>
</gene>
<protein>
    <submittedName>
        <fullName evidence="1">Uncharacterized protein</fullName>
    </submittedName>
</protein>
<accession>A0AAW2HBQ5</accession>
<dbReference type="AlphaFoldDB" id="A0AAW2HBQ5"/>
<proteinExistence type="predicted"/>
<organism evidence="1">
    <name type="scientific">Menopon gallinae</name>
    <name type="common">poultry shaft louse</name>
    <dbReference type="NCBI Taxonomy" id="328185"/>
    <lineage>
        <taxon>Eukaryota</taxon>
        <taxon>Metazoa</taxon>
        <taxon>Ecdysozoa</taxon>
        <taxon>Arthropoda</taxon>
        <taxon>Hexapoda</taxon>
        <taxon>Insecta</taxon>
        <taxon>Pterygota</taxon>
        <taxon>Neoptera</taxon>
        <taxon>Paraneoptera</taxon>
        <taxon>Psocodea</taxon>
        <taxon>Troctomorpha</taxon>
        <taxon>Phthiraptera</taxon>
        <taxon>Amblycera</taxon>
        <taxon>Menoponidae</taxon>
        <taxon>Menopon</taxon>
    </lineage>
</organism>
<comment type="caution">
    <text evidence="1">The sequence shown here is derived from an EMBL/GenBank/DDBJ whole genome shotgun (WGS) entry which is preliminary data.</text>
</comment>
<name>A0AAW2HBQ5_9NEOP</name>
<dbReference type="EMBL" id="JARGDH010000005">
    <property type="protein sequence ID" value="KAL0267165.1"/>
    <property type="molecule type" value="Genomic_DNA"/>
</dbReference>
<sequence length="166" mass="19061">MHLHLVAGNGQDHLHLAPHLVEHVHAERLVQEGLHRAQVDPELLRGLGIDRLRDLIGNLFRRGELLLRLRLLRDVPVGEFDQGEVGETEFPDRLPRIEGREVPVDLAVVLRDVQPVLVDVLPELERRVRILHHVLPADEPDQFGDLRQGEHAHLDRVVPLRSRQNR</sequence>
<reference evidence="1" key="1">
    <citation type="journal article" date="2024" name="Gigascience">
        <title>Chromosome-level genome of the poultry shaft louse Menopon gallinae provides insight into the host-switching and adaptive evolution of parasitic lice.</title>
        <authorList>
            <person name="Xu Y."/>
            <person name="Ma L."/>
            <person name="Liu S."/>
            <person name="Liang Y."/>
            <person name="Liu Q."/>
            <person name="He Z."/>
            <person name="Tian L."/>
            <person name="Duan Y."/>
            <person name="Cai W."/>
            <person name="Li H."/>
            <person name="Song F."/>
        </authorList>
    </citation>
    <scope>NUCLEOTIDE SEQUENCE</scope>
    <source>
        <strain evidence="1">Cailab_2023a</strain>
    </source>
</reference>